<feature type="compositionally biased region" description="Basic and acidic residues" evidence="11">
    <location>
        <begin position="136"/>
        <end position="158"/>
    </location>
</feature>
<evidence type="ECO:0000256" key="5">
    <source>
        <dbReference type="ARBA" id="ARBA00022917"/>
    </source>
</evidence>
<evidence type="ECO:0000256" key="11">
    <source>
        <dbReference type="SAM" id="MobiDB-lite"/>
    </source>
</evidence>
<dbReference type="Gene3D" id="3.40.50.10470">
    <property type="entry name" value="Translation initiation factor eif-2b, domain 2"/>
    <property type="match status" value="1"/>
</dbReference>
<dbReference type="PANTHER" id="PTHR10233">
    <property type="entry name" value="TRANSLATION INITIATION FACTOR EIF-2B"/>
    <property type="match status" value="1"/>
</dbReference>
<dbReference type="FunFam" id="3.40.50.10470:FF:000002">
    <property type="entry name" value="Probable translation initiation factor eIF-2B subunit delta"/>
    <property type="match status" value="1"/>
</dbReference>
<protein>
    <recommendedName>
        <fullName evidence="7">Translation initiation factor eIF2B subunit delta</fullName>
    </recommendedName>
    <alternativeName>
        <fullName evidence="8">eIF2B GDP-GTP exchange factor subunit delta</fullName>
    </alternativeName>
</protein>
<dbReference type="OrthoDB" id="10254737at2759"/>
<evidence type="ECO:0000256" key="9">
    <source>
        <dbReference type="ARBA" id="ARBA00046432"/>
    </source>
</evidence>
<evidence type="ECO:0000256" key="10">
    <source>
        <dbReference type="RuleBase" id="RU003814"/>
    </source>
</evidence>
<evidence type="ECO:0000256" key="7">
    <source>
        <dbReference type="ARBA" id="ARBA00044147"/>
    </source>
</evidence>
<keyword evidence="12" id="KW-1185">Reference proteome</keyword>
<reference evidence="13" key="1">
    <citation type="submission" date="2025-08" db="UniProtKB">
        <authorList>
            <consortium name="RefSeq"/>
        </authorList>
    </citation>
    <scope>IDENTIFICATION</scope>
    <source>
        <tissue evidence="13">Whole body</tissue>
    </source>
</reference>
<accession>A0A6J1QKZ1</accession>
<evidence type="ECO:0000256" key="1">
    <source>
        <dbReference type="ARBA" id="ARBA00004514"/>
    </source>
</evidence>
<feature type="region of interest" description="Disordered" evidence="11">
    <location>
        <begin position="1"/>
        <end position="20"/>
    </location>
</feature>
<dbReference type="GO" id="GO:0048513">
    <property type="term" value="P:animal organ development"/>
    <property type="evidence" value="ECO:0007669"/>
    <property type="project" value="UniProtKB-ARBA"/>
</dbReference>
<comment type="subcellular location">
    <subcellularLocation>
        <location evidence="1">Cytoplasm</location>
        <location evidence="1">Cytosol</location>
    </subcellularLocation>
</comment>
<evidence type="ECO:0000256" key="2">
    <source>
        <dbReference type="ARBA" id="ARBA00007251"/>
    </source>
</evidence>
<dbReference type="Pfam" id="PF01008">
    <property type="entry name" value="IF-2B"/>
    <property type="match status" value="1"/>
</dbReference>
<keyword evidence="4 13" id="KW-0396">Initiation factor</keyword>
<organism evidence="12 13">
    <name type="scientific">Temnothorax curvispinosus</name>
    <dbReference type="NCBI Taxonomy" id="300111"/>
    <lineage>
        <taxon>Eukaryota</taxon>
        <taxon>Metazoa</taxon>
        <taxon>Ecdysozoa</taxon>
        <taxon>Arthropoda</taxon>
        <taxon>Hexapoda</taxon>
        <taxon>Insecta</taxon>
        <taxon>Pterygota</taxon>
        <taxon>Neoptera</taxon>
        <taxon>Endopterygota</taxon>
        <taxon>Hymenoptera</taxon>
        <taxon>Apocrita</taxon>
        <taxon>Aculeata</taxon>
        <taxon>Formicoidea</taxon>
        <taxon>Formicidae</taxon>
        <taxon>Myrmicinae</taxon>
        <taxon>Temnothorax</taxon>
    </lineage>
</organism>
<evidence type="ECO:0000256" key="6">
    <source>
        <dbReference type="ARBA" id="ARBA00043898"/>
    </source>
</evidence>
<sequence length="551" mass="60235">MSQKADGRPSLSQKTREEIKVEREAKKAAKAAAKAAKGKSDRVDSVKNVAPVASCKIPVGDAKVDVATEKTNKVVETDDIKSKSVAAGCETLEESESSDKKAKVATDVAGSQPDRKASKVEAIQSSNVVQNGPAEGKLDGRSKAELRAERRAKQEAQRAAKQQQSSAKDSAKSEESLKPPVETVSKCSAKKSVVKSTMKENVHEVHLFQHLYQERQQSLFSIATVNSNIHPAIVRLGVQYASKIIVGSNARCVALLAAIKRVIRDFVKPPQEDFTRGLEAYLKESLKYLHHCRPLGVSMRNAVRHIQWQMTQFSTTLSDEEAKIKLLGIIKTYIEEQIKLADDAISVTIQSKISDGNVILTYGYSSLIHKILVEAHAAGKQFRVIVVDGRPWLEGKEQLRRLAKHGIDCSYILINALSFIMPEVSKVFLGAHAILANGAVMSRVGTAQVALIAKAFNVPVLVACETHKSCERVQTDSIVHNELGNADELVNHQPNGKRSLLSNWRTKKSLNLLNITYDVTPADLVTAVVTELAILPCTSVPVILRIKPSEI</sequence>
<keyword evidence="3" id="KW-0963">Cytoplasm</keyword>
<evidence type="ECO:0000256" key="8">
    <source>
        <dbReference type="ARBA" id="ARBA00044356"/>
    </source>
</evidence>
<dbReference type="GO" id="GO:0007417">
    <property type="term" value="P:central nervous system development"/>
    <property type="evidence" value="ECO:0007669"/>
    <property type="project" value="UniProtKB-ARBA"/>
</dbReference>
<proteinExistence type="inferred from homology"/>
<evidence type="ECO:0000256" key="4">
    <source>
        <dbReference type="ARBA" id="ARBA00022540"/>
    </source>
</evidence>
<feature type="compositionally biased region" description="Low complexity" evidence="11">
    <location>
        <begin position="159"/>
        <end position="168"/>
    </location>
</feature>
<dbReference type="AlphaFoldDB" id="A0A6J1QKZ1"/>
<evidence type="ECO:0000256" key="3">
    <source>
        <dbReference type="ARBA" id="ARBA00022490"/>
    </source>
</evidence>
<gene>
    <name evidence="13" type="primary">LOC112460667</name>
</gene>
<dbReference type="GeneID" id="112460667"/>
<dbReference type="RefSeq" id="XP_024881230.1">
    <property type="nucleotide sequence ID" value="XM_025025462.1"/>
</dbReference>
<dbReference type="PANTHER" id="PTHR10233:SF14">
    <property type="entry name" value="TRANSLATION INITIATION FACTOR EIF-2B SUBUNIT DELTA"/>
    <property type="match status" value="1"/>
</dbReference>
<evidence type="ECO:0000313" key="12">
    <source>
        <dbReference type="Proteomes" id="UP000504618"/>
    </source>
</evidence>
<dbReference type="InterPro" id="IPR042529">
    <property type="entry name" value="IF_2B-like_C"/>
</dbReference>
<dbReference type="GO" id="GO:0140535">
    <property type="term" value="C:intracellular protein-containing complex"/>
    <property type="evidence" value="ECO:0007669"/>
    <property type="project" value="UniProtKB-ARBA"/>
</dbReference>
<dbReference type="GO" id="GO:0005829">
    <property type="term" value="C:cytosol"/>
    <property type="evidence" value="ECO:0007669"/>
    <property type="project" value="UniProtKB-SubCell"/>
</dbReference>
<keyword evidence="5" id="KW-0648">Protein biosynthesis</keyword>
<dbReference type="Proteomes" id="UP000504618">
    <property type="component" value="Unplaced"/>
</dbReference>
<comment type="similarity">
    <text evidence="2 10">Belongs to the eIF-2B alpha/beta/delta subunits family.</text>
</comment>
<comment type="subunit">
    <text evidence="9">Component of the translation initiation factor 2B (eIF2B) complex which is a heterodecamer of two sets of five different subunits: alpha, beta, gamma, delta and epsilon. Subunits alpha, beta and delta comprise a regulatory subcomplex and subunits epsilon and gamma comprise a catalytic subcomplex. Within the complex, the hexameric regulatory complex resides at the center, with the two heterodimeric catalytic subcomplexes bound on opposite sides.</text>
</comment>
<evidence type="ECO:0000313" key="13">
    <source>
        <dbReference type="RefSeq" id="XP_024881230.1"/>
    </source>
</evidence>
<dbReference type="GO" id="GO:0005085">
    <property type="term" value="F:guanyl-nucleotide exchange factor activity"/>
    <property type="evidence" value="ECO:0007669"/>
    <property type="project" value="UniProtKB-ARBA"/>
</dbReference>
<dbReference type="SUPFAM" id="SSF100950">
    <property type="entry name" value="NagB/RpiA/CoA transferase-like"/>
    <property type="match status" value="1"/>
</dbReference>
<dbReference type="GO" id="GO:0003743">
    <property type="term" value="F:translation initiation factor activity"/>
    <property type="evidence" value="ECO:0007669"/>
    <property type="project" value="UniProtKB-KW"/>
</dbReference>
<dbReference type="CTD" id="37706"/>
<dbReference type="InterPro" id="IPR000649">
    <property type="entry name" value="IF-2B-related"/>
</dbReference>
<comment type="function">
    <text evidence="6">Acts as a component of the translation initiation factor 2B (eIF2B) complex, which catalyzes the exchange of GDP for GTP on eukaryotic initiation factor 2 (eIF2) gamma subunit. Its guanine nucleotide exchange factor activity is repressed when bound to eIF2 complex phosphorylated on the alpha subunit, thereby limiting the amount of methionyl-initiator methionine tRNA available to the ribosome and consequently global translation is repressed.</text>
</comment>
<name>A0A6J1QKZ1_9HYME</name>
<feature type="region of interest" description="Disordered" evidence="11">
    <location>
        <begin position="89"/>
        <end position="183"/>
    </location>
</feature>
<dbReference type="InterPro" id="IPR037171">
    <property type="entry name" value="NagB/RpiA_transferase-like"/>
</dbReference>